<dbReference type="Pfam" id="PF17101">
    <property type="entry name" value="Stealth_CR1"/>
    <property type="match status" value="1"/>
</dbReference>
<gene>
    <name evidence="3" type="ORF">PROFUN_12678</name>
</gene>
<sequence>MHGHQPEKTNHLYRLEAFPDDLYHMLKVSYAGRPGRVLTTYGSNHEPHHLRISLSPSGSICFGTGIYRPDSRLECSVTGVKSNKYTSDTSVVHFTRAQDSRPHSQWRDFRLRGFRRTEQSPDELKYHQEDKGWIGHYKRWLLMRGWGYLMAFLLVTGGLYYYLDSISTVALLETEAIDVVYTWVNGSDP</sequence>
<evidence type="ECO:0000256" key="1">
    <source>
        <dbReference type="SAM" id="Phobius"/>
    </source>
</evidence>
<organism evidence="3 4">
    <name type="scientific">Planoprotostelium fungivorum</name>
    <dbReference type="NCBI Taxonomy" id="1890364"/>
    <lineage>
        <taxon>Eukaryota</taxon>
        <taxon>Amoebozoa</taxon>
        <taxon>Evosea</taxon>
        <taxon>Variosea</taxon>
        <taxon>Cavosteliida</taxon>
        <taxon>Cavosteliaceae</taxon>
        <taxon>Planoprotostelium</taxon>
    </lineage>
</organism>
<feature type="domain" description="Stealth protein CR1 conserved region 1" evidence="2">
    <location>
        <begin position="177"/>
        <end position="189"/>
    </location>
</feature>
<evidence type="ECO:0000313" key="4">
    <source>
        <dbReference type="Proteomes" id="UP000241769"/>
    </source>
</evidence>
<protein>
    <recommendedName>
        <fullName evidence="2">Stealth protein CR1 conserved region 1 domain-containing protein</fullName>
    </recommendedName>
</protein>
<keyword evidence="1" id="KW-0472">Membrane</keyword>
<keyword evidence="4" id="KW-1185">Reference proteome</keyword>
<dbReference type="InterPro" id="IPR031358">
    <property type="entry name" value="Stealth_CR1"/>
</dbReference>
<dbReference type="AlphaFoldDB" id="A0A2P6N719"/>
<keyword evidence="1" id="KW-0812">Transmembrane</keyword>
<name>A0A2P6N719_9EUKA</name>
<proteinExistence type="predicted"/>
<dbReference type="InParanoid" id="A0A2P6N719"/>
<comment type="caution">
    <text evidence="3">The sequence shown here is derived from an EMBL/GenBank/DDBJ whole genome shotgun (WGS) entry which is preliminary data.</text>
</comment>
<dbReference type="Proteomes" id="UP000241769">
    <property type="component" value="Unassembled WGS sequence"/>
</dbReference>
<feature type="non-terminal residue" evidence="3">
    <location>
        <position position="189"/>
    </location>
</feature>
<evidence type="ECO:0000259" key="2">
    <source>
        <dbReference type="Pfam" id="PF17101"/>
    </source>
</evidence>
<accession>A0A2P6N719</accession>
<evidence type="ECO:0000313" key="3">
    <source>
        <dbReference type="EMBL" id="PRP79744.1"/>
    </source>
</evidence>
<dbReference type="EMBL" id="MDYQ01000173">
    <property type="protein sequence ID" value="PRP79744.1"/>
    <property type="molecule type" value="Genomic_DNA"/>
</dbReference>
<feature type="transmembrane region" description="Helical" evidence="1">
    <location>
        <begin position="146"/>
        <end position="163"/>
    </location>
</feature>
<keyword evidence="1" id="KW-1133">Transmembrane helix</keyword>
<reference evidence="3 4" key="1">
    <citation type="journal article" date="2018" name="Genome Biol. Evol.">
        <title>Multiple Roots of Fruiting Body Formation in Amoebozoa.</title>
        <authorList>
            <person name="Hillmann F."/>
            <person name="Forbes G."/>
            <person name="Novohradska S."/>
            <person name="Ferling I."/>
            <person name="Riege K."/>
            <person name="Groth M."/>
            <person name="Westermann M."/>
            <person name="Marz M."/>
            <person name="Spaller T."/>
            <person name="Winckler T."/>
            <person name="Schaap P."/>
            <person name="Glockner G."/>
        </authorList>
    </citation>
    <scope>NUCLEOTIDE SEQUENCE [LARGE SCALE GENOMIC DNA]</scope>
    <source>
        <strain evidence="3 4">Jena</strain>
    </source>
</reference>